<evidence type="ECO:0000256" key="4">
    <source>
        <dbReference type="SAM" id="MobiDB-lite"/>
    </source>
</evidence>
<dbReference type="InParanoid" id="A0A4W6D5U5"/>
<feature type="region of interest" description="Disordered" evidence="4">
    <location>
        <begin position="273"/>
        <end position="304"/>
    </location>
</feature>
<dbReference type="InterPro" id="IPR039111">
    <property type="entry name" value="STAP1/STAP2"/>
</dbReference>
<keyword evidence="5" id="KW-0472">Membrane</keyword>
<dbReference type="Pfam" id="PF00169">
    <property type="entry name" value="PH"/>
    <property type="match status" value="1"/>
</dbReference>
<keyword evidence="1" id="KW-0597">Phosphoprotein</keyword>
<keyword evidence="9" id="KW-1185">Reference proteome</keyword>
<reference evidence="8" key="2">
    <citation type="submission" date="2025-08" db="UniProtKB">
        <authorList>
            <consortium name="Ensembl"/>
        </authorList>
    </citation>
    <scope>IDENTIFICATION</scope>
</reference>
<dbReference type="InterPro" id="IPR000980">
    <property type="entry name" value="SH2"/>
</dbReference>
<name>A0A4W6D5U5_LATCA</name>
<dbReference type="InterPro" id="IPR036860">
    <property type="entry name" value="SH2_dom_sf"/>
</dbReference>
<evidence type="ECO:0000256" key="2">
    <source>
        <dbReference type="ARBA" id="ARBA00022999"/>
    </source>
</evidence>
<dbReference type="GeneTree" id="ENSGT00530000063841"/>
<evidence type="ECO:0000256" key="3">
    <source>
        <dbReference type="PROSITE-ProRule" id="PRU00191"/>
    </source>
</evidence>
<evidence type="ECO:0000259" key="6">
    <source>
        <dbReference type="PROSITE" id="PS50001"/>
    </source>
</evidence>
<reference evidence="9" key="1">
    <citation type="submission" date="2015-09" db="EMBL/GenBank/DDBJ databases">
        <authorList>
            <person name="Sai Rama Sridatta P."/>
        </authorList>
    </citation>
    <scope>NUCLEOTIDE SEQUENCE [LARGE SCALE GENOMIC DNA]</scope>
</reference>
<sequence>MAKRAGRQRNQLPTCYYEGYLEKRSFKDKTSRKLWTCLCGNTLFFYNDKRDADYIEKLDLSGFISVTDDSSQDRNLDAARLNLQMKDGNIKFTAPNAEARELWKGYIHSVSELSVPSSLNLLPGQIHMLLEAVEKEKDRKKNVPPPVTSNPYVRLQADMPACYHPVSRLEAELLLEKEAKRGNLLLRPGRDGNSFAVTTRQEHDGSIFRHYRVSRRHEGGFAIDVDSPIPCATLRDVINYLVEKTDGVLVPLIIEEAYEKNISFIRADYENGETTVQQPPPNPPSLPPKPVLKPRMPTPEPEPVVEEDFYMNDSMLESEKEKEDSSAVAQLRKSPSLIFPSQNTPFLQAAQKKKTQLNLETCFLCPAEPVKKVPLMPPIPASHKLSFTTPAPPSSSSTTKDLRVRANTDPAGQSESTCTPLPSLDRNSCSINSYSCFFALILKLIVCLLFAPVPLAALSELKLKLEQKGLCME</sequence>
<reference evidence="8" key="3">
    <citation type="submission" date="2025-09" db="UniProtKB">
        <authorList>
            <consortium name="Ensembl"/>
        </authorList>
    </citation>
    <scope>IDENTIFICATION</scope>
</reference>
<dbReference type="SMART" id="SM00252">
    <property type="entry name" value="SH2"/>
    <property type="match status" value="1"/>
</dbReference>
<dbReference type="Gene3D" id="3.30.505.10">
    <property type="entry name" value="SH2 domain"/>
    <property type="match status" value="1"/>
</dbReference>
<dbReference type="Ensembl" id="ENSLCAT00010020606.1">
    <property type="protein sequence ID" value="ENSLCAP00010020156.1"/>
    <property type="gene ID" value="ENSLCAG00010009530.1"/>
</dbReference>
<evidence type="ECO:0008006" key="10">
    <source>
        <dbReference type="Google" id="ProtNLM"/>
    </source>
</evidence>
<dbReference type="InterPro" id="IPR011993">
    <property type="entry name" value="PH-like_dom_sf"/>
</dbReference>
<organism evidence="8 9">
    <name type="scientific">Lates calcarifer</name>
    <name type="common">Barramundi</name>
    <name type="synonym">Holocentrus calcarifer</name>
    <dbReference type="NCBI Taxonomy" id="8187"/>
    <lineage>
        <taxon>Eukaryota</taxon>
        <taxon>Metazoa</taxon>
        <taxon>Chordata</taxon>
        <taxon>Craniata</taxon>
        <taxon>Vertebrata</taxon>
        <taxon>Euteleostomi</taxon>
        <taxon>Actinopterygii</taxon>
        <taxon>Neopterygii</taxon>
        <taxon>Teleostei</taxon>
        <taxon>Neoteleostei</taxon>
        <taxon>Acanthomorphata</taxon>
        <taxon>Carangaria</taxon>
        <taxon>Carangaria incertae sedis</taxon>
        <taxon>Centropomidae</taxon>
        <taxon>Lates</taxon>
    </lineage>
</organism>
<feature type="transmembrane region" description="Helical" evidence="5">
    <location>
        <begin position="437"/>
        <end position="458"/>
    </location>
</feature>
<dbReference type="Gene3D" id="2.30.29.30">
    <property type="entry name" value="Pleckstrin-homology domain (PH domain)/Phosphotyrosine-binding domain (PTB)"/>
    <property type="match status" value="1"/>
</dbReference>
<keyword evidence="2 3" id="KW-0727">SH2 domain</keyword>
<evidence type="ECO:0000313" key="8">
    <source>
        <dbReference type="Ensembl" id="ENSLCAP00010020156.1"/>
    </source>
</evidence>
<dbReference type="SMART" id="SM00233">
    <property type="entry name" value="PH"/>
    <property type="match status" value="1"/>
</dbReference>
<feature type="domain" description="SH2" evidence="6">
    <location>
        <begin position="161"/>
        <end position="256"/>
    </location>
</feature>
<dbReference type="PANTHER" id="PTHR16186">
    <property type="entry name" value="SIGNAL-TRANSDUCING ADAPTOR PROTEIN-RELATED"/>
    <property type="match status" value="1"/>
</dbReference>
<feature type="compositionally biased region" description="Pro residues" evidence="4">
    <location>
        <begin position="278"/>
        <end position="302"/>
    </location>
</feature>
<keyword evidence="5" id="KW-0812">Transmembrane</keyword>
<gene>
    <name evidence="8" type="primary">LOC108879049</name>
</gene>
<dbReference type="PROSITE" id="PS50001">
    <property type="entry name" value="SH2"/>
    <property type="match status" value="1"/>
</dbReference>
<evidence type="ECO:0000259" key="7">
    <source>
        <dbReference type="PROSITE" id="PS50003"/>
    </source>
</evidence>
<feature type="compositionally biased region" description="Polar residues" evidence="4">
    <location>
        <begin position="410"/>
        <end position="419"/>
    </location>
</feature>
<dbReference type="CDD" id="cd13268">
    <property type="entry name" value="PH_Brdg1"/>
    <property type="match status" value="1"/>
</dbReference>
<dbReference type="STRING" id="8187.ENSLCAP00010020156"/>
<dbReference type="GO" id="GO:0035591">
    <property type="term" value="F:signaling adaptor activity"/>
    <property type="evidence" value="ECO:0007669"/>
    <property type="project" value="InterPro"/>
</dbReference>
<protein>
    <recommendedName>
        <fullName evidence="10">Signal transducing adaptor family member 2b</fullName>
    </recommendedName>
</protein>
<feature type="region of interest" description="Disordered" evidence="4">
    <location>
        <begin position="384"/>
        <end position="419"/>
    </location>
</feature>
<evidence type="ECO:0000256" key="5">
    <source>
        <dbReference type="SAM" id="Phobius"/>
    </source>
</evidence>
<evidence type="ECO:0000256" key="1">
    <source>
        <dbReference type="ARBA" id="ARBA00022553"/>
    </source>
</evidence>
<dbReference type="AlphaFoldDB" id="A0A4W6D5U5"/>
<keyword evidence="5" id="KW-1133">Transmembrane helix</keyword>
<feature type="domain" description="PH" evidence="7">
    <location>
        <begin position="14"/>
        <end position="112"/>
    </location>
</feature>
<dbReference type="SUPFAM" id="SSF55550">
    <property type="entry name" value="SH2 domain"/>
    <property type="match status" value="1"/>
</dbReference>
<dbReference type="InterPro" id="IPR001849">
    <property type="entry name" value="PH_domain"/>
</dbReference>
<dbReference type="PANTHER" id="PTHR16186:SF11">
    <property type="entry name" value="SIGNAL-TRANSDUCING ADAPTOR PROTEIN 2"/>
    <property type="match status" value="1"/>
</dbReference>
<evidence type="ECO:0000313" key="9">
    <source>
        <dbReference type="Proteomes" id="UP000314980"/>
    </source>
</evidence>
<proteinExistence type="predicted"/>
<dbReference type="Proteomes" id="UP000314980">
    <property type="component" value="Unassembled WGS sequence"/>
</dbReference>
<accession>A0A4W6D5U5</accession>
<dbReference type="PROSITE" id="PS50003">
    <property type="entry name" value="PH_DOMAIN"/>
    <property type="match status" value="1"/>
</dbReference>
<dbReference type="SUPFAM" id="SSF50729">
    <property type="entry name" value="PH domain-like"/>
    <property type="match status" value="1"/>
</dbReference>